<keyword evidence="8 9" id="KW-0472">Membrane</keyword>
<feature type="domain" description="EF-hand" evidence="11">
    <location>
        <begin position="32"/>
        <end position="67"/>
    </location>
</feature>
<feature type="repeat" description="Solcar" evidence="9">
    <location>
        <begin position="203"/>
        <end position="287"/>
    </location>
</feature>
<organism evidence="12 13">
    <name type="scientific">Polistes dominula</name>
    <name type="common">European paper wasp</name>
    <name type="synonym">Vespa dominula</name>
    <dbReference type="NCBI Taxonomy" id="743375"/>
    <lineage>
        <taxon>Eukaryota</taxon>
        <taxon>Metazoa</taxon>
        <taxon>Ecdysozoa</taxon>
        <taxon>Arthropoda</taxon>
        <taxon>Hexapoda</taxon>
        <taxon>Insecta</taxon>
        <taxon>Pterygota</taxon>
        <taxon>Neoptera</taxon>
        <taxon>Endopterygota</taxon>
        <taxon>Hymenoptera</taxon>
        <taxon>Apocrita</taxon>
        <taxon>Aculeata</taxon>
        <taxon>Vespoidea</taxon>
        <taxon>Vespidae</taxon>
        <taxon>Polistinae</taxon>
        <taxon>Polistini</taxon>
        <taxon>Polistes</taxon>
    </lineage>
</organism>
<dbReference type="CDD" id="cd00051">
    <property type="entry name" value="EFh"/>
    <property type="match status" value="1"/>
</dbReference>
<comment type="similarity">
    <text evidence="2 10">Belongs to the mitochondrial carrier (TC 2.A.29) family.</text>
</comment>
<feature type="repeat" description="Solcar" evidence="9">
    <location>
        <begin position="395"/>
        <end position="479"/>
    </location>
</feature>
<keyword evidence="3 10" id="KW-0813">Transport</keyword>
<dbReference type="PROSITE" id="PS50222">
    <property type="entry name" value="EF_HAND_2"/>
    <property type="match status" value="3"/>
</dbReference>
<dbReference type="PROSITE" id="PS00018">
    <property type="entry name" value="EF_HAND_1"/>
    <property type="match status" value="2"/>
</dbReference>
<evidence type="ECO:0000256" key="2">
    <source>
        <dbReference type="ARBA" id="ARBA00006375"/>
    </source>
</evidence>
<keyword evidence="4 9" id="KW-0812">Transmembrane</keyword>
<feature type="repeat" description="Solcar" evidence="9">
    <location>
        <begin position="296"/>
        <end position="381"/>
    </location>
</feature>
<dbReference type="PRINTS" id="PR00926">
    <property type="entry name" value="MITOCARRIER"/>
</dbReference>
<evidence type="ECO:0000313" key="14">
    <source>
        <dbReference type="RefSeq" id="XP_015179165.1"/>
    </source>
</evidence>
<dbReference type="InterPro" id="IPR023395">
    <property type="entry name" value="MCP_dom_sf"/>
</dbReference>
<dbReference type="PROSITE" id="PS50920">
    <property type="entry name" value="SOLCAR"/>
    <property type="match status" value="3"/>
</dbReference>
<dbReference type="InterPro" id="IPR002048">
    <property type="entry name" value="EF_hand_dom"/>
</dbReference>
<evidence type="ECO:0000313" key="12">
    <source>
        <dbReference type="Proteomes" id="UP000694924"/>
    </source>
</evidence>
<dbReference type="Pfam" id="PF13499">
    <property type="entry name" value="EF-hand_7"/>
    <property type="match status" value="2"/>
</dbReference>
<dbReference type="RefSeq" id="XP_015179165.1">
    <property type="nucleotide sequence ID" value="XM_015323679.1"/>
</dbReference>
<evidence type="ECO:0000256" key="3">
    <source>
        <dbReference type="ARBA" id="ARBA00022448"/>
    </source>
</evidence>
<dbReference type="RefSeq" id="XP_015179164.1">
    <property type="nucleotide sequence ID" value="XM_015323678.1"/>
</dbReference>
<evidence type="ECO:0000256" key="9">
    <source>
        <dbReference type="PROSITE-ProRule" id="PRU00282"/>
    </source>
</evidence>
<dbReference type="Gene3D" id="1.10.238.10">
    <property type="entry name" value="EF-hand"/>
    <property type="match status" value="2"/>
</dbReference>
<evidence type="ECO:0000256" key="4">
    <source>
        <dbReference type="ARBA" id="ARBA00022692"/>
    </source>
</evidence>
<dbReference type="SMART" id="SM00054">
    <property type="entry name" value="EFh"/>
    <property type="match status" value="4"/>
</dbReference>
<evidence type="ECO:0000256" key="5">
    <source>
        <dbReference type="ARBA" id="ARBA00022737"/>
    </source>
</evidence>
<dbReference type="Proteomes" id="UP000694924">
    <property type="component" value="Unplaced"/>
</dbReference>
<feature type="domain" description="EF-hand" evidence="11">
    <location>
        <begin position="133"/>
        <end position="168"/>
    </location>
</feature>
<evidence type="ECO:0000256" key="8">
    <source>
        <dbReference type="ARBA" id="ARBA00023136"/>
    </source>
</evidence>
<dbReference type="Pfam" id="PF00153">
    <property type="entry name" value="Mito_carr"/>
    <property type="match status" value="3"/>
</dbReference>
<dbReference type="GeneID" id="107067833"/>
<keyword evidence="5" id="KW-0677">Repeat</keyword>
<dbReference type="SUPFAM" id="SSF47473">
    <property type="entry name" value="EF-hand"/>
    <property type="match status" value="1"/>
</dbReference>
<accession>A0ABM1IG27</accession>
<keyword evidence="12" id="KW-1185">Reference proteome</keyword>
<dbReference type="SUPFAM" id="SSF103506">
    <property type="entry name" value="Mitochondrial carrier"/>
    <property type="match status" value="1"/>
</dbReference>
<keyword evidence="7" id="KW-1133">Transmembrane helix</keyword>
<feature type="domain" description="EF-hand" evidence="11">
    <location>
        <begin position="97"/>
        <end position="132"/>
    </location>
</feature>
<keyword evidence="6" id="KW-0106">Calcium</keyword>
<evidence type="ECO:0000256" key="7">
    <source>
        <dbReference type="ARBA" id="ARBA00022989"/>
    </source>
</evidence>
<dbReference type="InterPro" id="IPR011992">
    <property type="entry name" value="EF-hand-dom_pair"/>
</dbReference>
<evidence type="ECO:0000256" key="6">
    <source>
        <dbReference type="ARBA" id="ARBA00022837"/>
    </source>
</evidence>
<evidence type="ECO:0000256" key="10">
    <source>
        <dbReference type="RuleBase" id="RU000488"/>
    </source>
</evidence>
<dbReference type="InterPro" id="IPR002067">
    <property type="entry name" value="MCP"/>
</dbReference>
<reference evidence="13 14" key="1">
    <citation type="submission" date="2025-05" db="UniProtKB">
        <authorList>
            <consortium name="RefSeq"/>
        </authorList>
    </citation>
    <scope>IDENTIFICATION</scope>
    <source>
        <tissue evidence="13 14">Whole body</tissue>
    </source>
</reference>
<evidence type="ECO:0000259" key="11">
    <source>
        <dbReference type="PROSITE" id="PS50222"/>
    </source>
</evidence>
<comment type="subcellular location">
    <subcellularLocation>
        <location evidence="1">Mitochondrion inner membrane</location>
        <topology evidence="1">Multi-pass membrane protein</topology>
    </subcellularLocation>
</comment>
<dbReference type="InterPro" id="IPR018247">
    <property type="entry name" value="EF_Hand_1_Ca_BS"/>
</dbReference>
<protein>
    <submittedName>
        <fullName evidence="13 14">Calcium-binding mitochondrial carrier protein SCaMC-2 isoform X1</fullName>
    </submittedName>
</protein>
<dbReference type="PANTHER" id="PTHR24089">
    <property type="entry name" value="SOLUTE CARRIER FAMILY 25"/>
    <property type="match status" value="1"/>
</dbReference>
<sequence length="485" mass="54753">MNNRVSGKMPASRGGMVHGVMPPHYLHELPAQDEERLENIFKKLDLDGNGRIDVHDLSKALHEVGVHQRYAEKFLARSDSTKSGDISLAEFIHYVREHEKNLRLQFSDLDKNRDGKIDLEELIRAFKDLGIEMERGEATKLLQRMDKDGSLNISFNEWRDFLLYAPSTNIHELIQYWRHSTYMDIGEDMGVPDDFTNSEMVSGMWWRHLLAGGIAGGVSRTCTAPLDRIKVYLQVHGTRHCNITSCFRYMLREGGIISLWRGNGINVLKIGPETALKFMAYEQVKRAIKGNDTRELGLYERFVAGSMAGGISQSAIYPLEVLKTRLALRKTGEFSSIIDAANKIYKQGGWKSFYRGYIPNLIGILPYAGIDLAVYETLKNSYLRTHKKNEQPAFWVLLLCGTASSTAGQVCSYPLALVRTKLQAEISTGTDSNTMIGVFKDILKREGIRGLYRGITPNFLKVAPAVSISYVVYEHFRQALGVNMT</sequence>
<dbReference type="InterPro" id="IPR018108">
    <property type="entry name" value="MCP_transmembrane"/>
</dbReference>
<proteinExistence type="inferred from homology"/>
<name>A0ABM1IG27_POLDO</name>
<gene>
    <name evidence="13 14" type="primary">LOC107067833</name>
</gene>
<evidence type="ECO:0000313" key="13">
    <source>
        <dbReference type="RefSeq" id="XP_015179164.1"/>
    </source>
</evidence>
<evidence type="ECO:0000256" key="1">
    <source>
        <dbReference type="ARBA" id="ARBA00004448"/>
    </source>
</evidence>
<dbReference type="Gene3D" id="1.50.40.10">
    <property type="entry name" value="Mitochondrial carrier domain"/>
    <property type="match status" value="1"/>
</dbReference>